<name>A0A1V4AE88_9ACTN</name>
<dbReference type="STRING" id="83656.B1H18_06765"/>
<organism evidence="9 10">
    <name type="scientific">Streptomyces tsukubensis</name>
    <dbReference type="NCBI Taxonomy" id="83656"/>
    <lineage>
        <taxon>Bacteria</taxon>
        <taxon>Bacillati</taxon>
        <taxon>Actinomycetota</taxon>
        <taxon>Actinomycetes</taxon>
        <taxon>Kitasatosporales</taxon>
        <taxon>Streptomycetaceae</taxon>
        <taxon>Streptomyces</taxon>
    </lineage>
</organism>
<accession>A0A1V4AE88</accession>
<evidence type="ECO:0000313" key="10">
    <source>
        <dbReference type="Proteomes" id="UP000190539"/>
    </source>
</evidence>
<dbReference type="FunFam" id="1.10.630.10:FF:000018">
    <property type="entry name" value="Cytochrome P450 monooxygenase"/>
    <property type="match status" value="1"/>
</dbReference>
<evidence type="ECO:0000256" key="3">
    <source>
        <dbReference type="ARBA" id="ARBA00022723"/>
    </source>
</evidence>
<keyword evidence="3 7" id="KW-0479">Metal-binding</keyword>
<dbReference type="GO" id="GO:0005506">
    <property type="term" value="F:iron ion binding"/>
    <property type="evidence" value="ECO:0007669"/>
    <property type="project" value="InterPro"/>
</dbReference>
<evidence type="ECO:0000256" key="1">
    <source>
        <dbReference type="ARBA" id="ARBA00010617"/>
    </source>
</evidence>
<dbReference type="Gene3D" id="1.10.630.10">
    <property type="entry name" value="Cytochrome P450"/>
    <property type="match status" value="1"/>
</dbReference>
<evidence type="ECO:0000256" key="2">
    <source>
        <dbReference type="ARBA" id="ARBA00022617"/>
    </source>
</evidence>
<dbReference type="PANTHER" id="PTHR46696">
    <property type="entry name" value="P450, PUTATIVE (EUROFUNG)-RELATED"/>
    <property type="match status" value="1"/>
</dbReference>
<dbReference type="Pfam" id="PF00067">
    <property type="entry name" value="p450"/>
    <property type="match status" value="1"/>
</dbReference>
<keyword evidence="4 7" id="KW-0560">Oxidoreductase</keyword>
<keyword evidence="10" id="KW-1185">Reference proteome</keyword>
<evidence type="ECO:0000313" key="9">
    <source>
        <dbReference type="EMBL" id="OON81803.1"/>
    </source>
</evidence>
<protein>
    <submittedName>
        <fullName evidence="9">Cytochrome</fullName>
    </submittedName>
</protein>
<dbReference type="GO" id="GO:0020037">
    <property type="term" value="F:heme binding"/>
    <property type="evidence" value="ECO:0007669"/>
    <property type="project" value="InterPro"/>
</dbReference>
<evidence type="ECO:0000256" key="6">
    <source>
        <dbReference type="ARBA" id="ARBA00023033"/>
    </source>
</evidence>
<evidence type="ECO:0000256" key="4">
    <source>
        <dbReference type="ARBA" id="ARBA00023002"/>
    </source>
</evidence>
<dbReference type="Proteomes" id="UP000190539">
    <property type="component" value="Unassembled WGS sequence"/>
</dbReference>
<dbReference type="InterPro" id="IPR002397">
    <property type="entry name" value="Cyt_P450_B"/>
</dbReference>
<feature type="region of interest" description="Disordered" evidence="8">
    <location>
        <begin position="430"/>
        <end position="455"/>
    </location>
</feature>
<dbReference type="SUPFAM" id="SSF48264">
    <property type="entry name" value="Cytochrome P450"/>
    <property type="match status" value="1"/>
</dbReference>
<dbReference type="PROSITE" id="PS00086">
    <property type="entry name" value="CYTOCHROME_P450"/>
    <property type="match status" value="1"/>
</dbReference>
<dbReference type="PANTHER" id="PTHR46696:SF1">
    <property type="entry name" value="CYTOCHROME P450 YJIB-RELATED"/>
    <property type="match status" value="1"/>
</dbReference>
<sequence>MEHDEIRSLDPFGRDILGESAAHRAAGPVVEVSLPGGIPAFAVTGYDRLRTLILDSRVSKDPRKHWKQWPEVATRPEWAWLLGWVGVVNMLSTYGLDHTRLRKLVAPSFTARRTEVLRPRVESITTGLLDALEGHTGPGPVDLRSALANPLPLQVICELFGVPDSLRPDLIALMSGIMDTTATPEDAAANLATIDVVLGALIEHKRETPGDDLTTELITVRDTDGDRLSDEELRDTLLLVIGAGHETTVNLIGNAIHALLTHPEELRKVRSGVTSWDQVVSETLRWAPSIANLPMRFAIEDIEIPEAGGFVIPAGSAILTTYAAAGHDPAHYGPTAHEFDPGRDASDHLSFGIGAHRCIGAPLARLEAGHALPALFDRYPGLRLADADVAQIPSFIAHGWATLPVRLEAEVRAGEVRAAGIRTADVDVAETRGAAPGGGDASTADARVPEGSVRA</sequence>
<comment type="caution">
    <text evidence="9">The sequence shown here is derived from an EMBL/GenBank/DDBJ whole genome shotgun (WGS) entry which is preliminary data.</text>
</comment>
<dbReference type="CDD" id="cd11029">
    <property type="entry name" value="CYP107-like"/>
    <property type="match status" value="1"/>
</dbReference>
<proteinExistence type="inferred from homology"/>
<reference evidence="9 10" key="1">
    <citation type="submission" date="2017-02" db="EMBL/GenBank/DDBJ databases">
        <title>Draft Genome Sequence of Streptomyces tsukubaensis F601, a Producer of the immunosuppressant tacrolimus FK506.</title>
        <authorList>
            <person name="Zong G."/>
            <person name="Zhong C."/>
            <person name="Fu J."/>
            <person name="Qin R."/>
            <person name="Cao G."/>
        </authorList>
    </citation>
    <scope>NUCLEOTIDE SEQUENCE [LARGE SCALE GENOMIC DNA]</scope>
    <source>
        <strain evidence="9 10">F601</strain>
    </source>
</reference>
<keyword evidence="5 7" id="KW-0408">Iron</keyword>
<dbReference type="GO" id="GO:0004497">
    <property type="term" value="F:monooxygenase activity"/>
    <property type="evidence" value="ECO:0007669"/>
    <property type="project" value="UniProtKB-KW"/>
</dbReference>
<dbReference type="AlphaFoldDB" id="A0A1V4AE88"/>
<keyword evidence="2 7" id="KW-0349">Heme</keyword>
<evidence type="ECO:0000256" key="7">
    <source>
        <dbReference type="RuleBase" id="RU000461"/>
    </source>
</evidence>
<dbReference type="InterPro" id="IPR001128">
    <property type="entry name" value="Cyt_P450"/>
</dbReference>
<evidence type="ECO:0000256" key="8">
    <source>
        <dbReference type="SAM" id="MobiDB-lite"/>
    </source>
</evidence>
<dbReference type="GO" id="GO:0016705">
    <property type="term" value="F:oxidoreductase activity, acting on paired donors, with incorporation or reduction of molecular oxygen"/>
    <property type="evidence" value="ECO:0007669"/>
    <property type="project" value="InterPro"/>
</dbReference>
<dbReference type="EMBL" id="MVFC01000003">
    <property type="protein sequence ID" value="OON81803.1"/>
    <property type="molecule type" value="Genomic_DNA"/>
</dbReference>
<dbReference type="InterPro" id="IPR017972">
    <property type="entry name" value="Cyt_P450_CS"/>
</dbReference>
<gene>
    <name evidence="9" type="ORF">B1H18_06765</name>
</gene>
<dbReference type="OrthoDB" id="5500002at2"/>
<dbReference type="RefSeq" id="WP_077965707.1">
    <property type="nucleotide sequence ID" value="NZ_CP045178.1"/>
</dbReference>
<dbReference type="InterPro" id="IPR036396">
    <property type="entry name" value="Cyt_P450_sf"/>
</dbReference>
<dbReference type="PRINTS" id="PR00359">
    <property type="entry name" value="BP450"/>
</dbReference>
<evidence type="ECO:0000256" key="5">
    <source>
        <dbReference type="ARBA" id="ARBA00023004"/>
    </source>
</evidence>
<keyword evidence="6 7" id="KW-0503">Monooxygenase</keyword>
<dbReference type="PRINTS" id="PR00385">
    <property type="entry name" value="P450"/>
</dbReference>
<comment type="similarity">
    <text evidence="1 7">Belongs to the cytochrome P450 family.</text>
</comment>